<reference evidence="1" key="1">
    <citation type="submission" date="2016-05" db="EMBL/GenBank/DDBJ databases">
        <authorList>
            <person name="Lavstsen T."/>
            <person name="Jespersen J.S."/>
        </authorList>
    </citation>
    <scope>NUCLEOTIDE SEQUENCE</scope>
    <source>
        <tissue evidence="1">Brain</tissue>
    </source>
</reference>
<feature type="non-terminal residue" evidence="1">
    <location>
        <position position="69"/>
    </location>
</feature>
<name>A0A1A8A8Y8_NOTFU</name>
<reference evidence="1" key="2">
    <citation type="submission" date="2016-06" db="EMBL/GenBank/DDBJ databases">
        <title>The genome of a short-lived fish provides insights into sex chromosome evolution and the genetic control of aging.</title>
        <authorList>
            <person name="Reichwald K."/>
            <person name="Felder M."/>
            <person name="Petzold A."/>
            <person name="Koch P."/>
            <person name="Groth M."/>
            <person name="Platzer M."/>
        </authorList>
    </citation>
    <scope>NUCLEOTIDE SEQUENCE</scope>
    <source>
        <tissue evidence="1">Brain</tissue>
    </source>
</reference>
<accession>A0A1A8A8Y8</accession>
<protein>
    <submittedName>
        <fullName evidence="1">Transcription factor 23</fullName>
    </submittedName>
</protein>
<proteinExistence type="predicted"/>
<evidence type="ECO:0000313" key="1">
    <source>
        <dbReference type="EMBL" id="SBP51587.1"/>
    </source>
</evidence>
<organism evidence="1">
    <name type="scientific">Nothobranchius furzeri</name>
    <name type="common">Turquoise killifish</name>
    <dbReference type="NCBI Taxonomy" id="105023"/>
    <lineage>
        <taxon>Eukaryota</taxon>
        <taxon>Metazoa</taxon>
        <taxon>Chordata</taxon>
        <taxon>Craniata</taxon>
        <taxon>Vertebrata</taxon>
        <taxon>Euteleostomi</taxon>
        <taxon>Actinopterygii</taxon>
        <taxon>Neopterygii</taxon>
        <taxon>Teleostei</taxon>
        <taxon>Neoteleostei</taxon>
        <taxon>Acanthomorphata</taxon>
        <taxon>Ovalentaria</taxon>
        <taxon>Atherinomorphae</taxon>
        <taxon>Cyprinodontiformes</taxon>
        <taxon>Nothobranchiidae</taxon>
        <taxon>Nothobranchius</taxon>
    </lineage>
</organism>
<sequence>MSARGCGGCRTEGEHGRNRDAAGLLLNRFLQKNCRDKESSRLQQEVFNQSRPEERTSGCGFGLEVLLEG</sequence>
<gene>
    <name evidence="1" type="primary">TCF23</name>
</gene>
<dbReference type="AlphaFoldDB" id="A0A1A8A8Y8"/>
<dbReference type="EMBL" id="HADY01013102">
    <property type="protein sequence ID" value="SBP51587.1"/>
    <property type="molecule type" value="Transcribed_RNA"/>
</dbReference>